<dbReference type="PANTHER" id="PTHR30153:SF2">
    <property type="entry name" value="REPLICATIVE DNA HELICASE"/>
    <property type="match status" value="1"/>
</dbReference>
<dbReference type="InterPro" id="IPR027417">
    <property type="entry name" value="P-loop_NTPase"/>
</dbReference>
<evidence type="ECO:0000259" key="2">
    <source>
        <dbReference type="PROSITE" id="PS51199"/>
    </source>
</evidence>
<feature type="domain" description="SF4 helicase" evidence="2">
    <location>
        <begin position="101"/>
        <end position="361"/>
    </location>
</feature>
<comment type="caution">
    <text evidence="3">The sequence shown here is derived from an EMBL/GenBank/DDBJ whole genome shotgun (WGS) entry which is preliminary data.</text>
</comment>
<dbReference type="PANTHER" id="PTHR30153">
    <property type="entry name" value="REPLICATIVE DNA HELICASE DNAB"/>
    <property type="match status" value="1"/>
</dbReference>
<evidence type="ECO:0000313" key="3">
    <source>
        <dbReference type="EMBL" id="MFI6502014.1"/>
    </source>
</evidence>
<keyword evidence="4" id="KW-1185">Reference proteome</keyword>
<dbReference type="PRINTS" id="PR01874">
    <property type="entry name" value="DNAREPAIRADA"/>
</dbReference>
<accession>A0ABW7Z1G1</accession>
<dbReference type="Pfam" id="PF03796">
    <property type="entry name" value="DnaB_C"/>
    <property type="match status" value="1"/>
</dbReference>
<evidence type="ECO:0000256" key="1">
    <source>
        <dbReference type="ARBA" id="ARBA00022515"/>
    </source>
</evidence>
<dbReference type="Gene3D" id="3.40.50.300">
    <property type="entry name" value="P-loop containing nucleotide triphosphate hydrolases"/>
    <property type="match status" value="1"/>
</dbReference>
<name>A0ABW7Z1G1_9ACTN</name>
<proteinExistence type="predicted"/>
<gene>
    <name evidence="3" type="ORF">ACIBG2_31855</name>
</gene>
<dbReference type="SMART" id="SM00382">
    <property type="entry name" value="AAA"/>
    <property type="match status" value="1"/>
</dbReference>
<dbReference type="PROSITE" id="PS51199">
    <property type="entry name" value="SF4_HELICASE"/>
    <property type="match status" value="1"/>
</dbReference>
<sequence length="362" mass="40259">MQDLQHSLSHAVVSSVLNHQAPSWHILEQVVAMLAIRADLAPQPVLECFAELWADDIHAMTQDQRASCVRVPGAHADVLLLTEAPNYPALPKGATAFNAEKEIEPLDIPIGLKELETMIGSWSSGELVTINGYPGSGKSTLLLNFCRYAAIKHNTPTLIVTSDASMHELQLRMISADTGINLQAARSGDLKEEDQTRLTRRRAELTDAPIWMHTTPTLEADDIQRNATQIHEKFGLRLLALDGVASRVDADWQDGQSAMVTLEFLKDLATRLNITVIATMHRTTPRFRSRRNPIGFPEQPEVERWADIGMVVHRKDVRDYPSSHTGEAHIIVHKNKRGPIGISRVLFQGHYARFVDIIPPAP</sequence>
<dbReference type="SUPFAM" id="SSF52540">
    <property type="entry name" value="P-loop containing nucleoside triphosphate hydrolases"/>
    <property type="match status" value="1"/>
</dbReference>
<dbReference type="Proteomes" id="UP001612741">
    <property type="component" value="Unassembled WGS sequence"/>
</dbReference>
<reference evidence="3 4" key="1">
    <citation type="submission" date="2024-10" db="EMBL/GenBank/DDBJ databases">
        <title>The Natural Products Discovery Center: Release of the First 8490 Sequenced Strains for Exploring Actinobacteria Biosynthetic Diversity.</title>
        <authorList>
            <person name="Kalkreuter E."/>
            <person name="Kautsar S.A."/>
            <person name="Yang D."/>
            <person name="Bader C.D."/>
            <person name="Teijaro C.N."/>
            <person name="Fluegel L."/>
            <person name="Davis C.M."/>
            <person name="Simpson J.R."/>
            <person name="Lauterbach L."/>
            <person name="Steele A.D."/>
            <person name="Gui C."/>
            <person name="Meng S."/>
            <person name="Li G."/>
            <person name="Viehrig K."/>
            <person name="Ye F."/>
            <person name="Su P."/>
            <person name="Kiefer A.F."/>
            <person name="Nichols A."/>
            <person name="Cepeda A.J."/>
            <person name="Yan W."/>
            <person name="Fan B."/>
            <person name="Jiang Y."/>
            <person name="Adhikari A."/>
            <person name="Zheng C.-J."/>
            <person name="Schuster L."/>
            <person name="Cowan T.M."/>
            <person name="Smanski M.J."/>
            <person name="Chevrette M.G."/>
            <person name="De Carvalho L.P.S."/>
            <person name="Shen B."/>
        </authorList>
    </citation>
    <scope>NUCLEOTIDE SEQUENCE [LARGE SCALE GENOMIC DNA]</scope>
    <source>
        <strain evidence="3 4">NPDC050545</strain>
    </source>
</reference>
<keyword evidence="1" id="KW-0639">Primosome</keyword>
<protein>
    <submittedName>
        <fullName evidence="3">DnaB-like helicase C-terminal domain-containing protein</fullName>
    </submittedName>
</protein>
<dbReference type="RefSeq" id="WP_397086978.1">
    <property type="nucleotide sequence ID" value="NZ_JBITGY010000009.1"/>
</dbReference>
<dbReference type="InterPro" id="IPR003593">
    <property type="entry name" value="AAA+_ATPase"/>
</dbReference>
<evidence type="ECO:0000313" key="4">
    <source>
        <dbReference type="Proteomes" id="UP001612741"/>
    </source>
</evidence>
<dbReference type="EMBL" id="JBITGY010000009">
    <property type="protein sequence ID" value="MFI6502014.1"/>
    <property type="molecule type" value="Genomic_DNA"/>
</dbReference>
<dbReference type="InterPro" id="IPR007694">
    <property type="entry name" value="DNA_helicase_DnaB-like_C"/>
</dbReference>
<organism evidence="3 4">
    <name type="scientific">Nonomuraea typhae</name>
    <dbReference type="NCBI Taxonomy" id="2603600"/>
    <lineage>
        <taxon>Bacteria</taxon>
        <taxon>Bacillati</taxon>
        <taxon>Actinomycetota</taxon>
        <taxon>Actinomycetes</taxon>
        <taxon>Streptosporangiales</taxon>
        <taxon>Streptosporangiaceae</taxon>
        <taxon>Nonomuraea</taxon>
    </lineage>
</organism>